<reference evidence="1 2" key="1">
    <citation type="submission" date="2020-04" db="EMBL/GenBank/DDBJ databases">
        <title>Paraburkholderia sp. RP-4-7 isolated from soil.</title>
        <authorList>
            <person name="Dahal R.H."/>
        </authorList>
    </citation>
    <scope>NUCLEOTIDE SEQUENCE [LARGE SCALE GENOMIC DNA]</scope>
    <source>
        <strain evidence="1 2">RP-4-7</strain>
    </source>
</reference>
<dbReference type="AlphaFoldDB" id="A0A848IMU5"/>
<proteinExistence type="predicted"/>
<dbReference type="Proteomes" id="UP000544134">
    <property type="component" value="Unassembled WGS sequence"/>
</dbReference>
<sequence>MDNLEMPVQRLFAGNWSHLFGPGRAETSCRVVIDAANVELVAAQALDGLKWVDLSAPERADLADSLFDANTVSEAPEEFNLVAIDVLPDWAASTEPGMAVGALDNEYAFDCTLTAAIRVKAKTREQADAILRDVLNAADCNGGVWPNGVPVLFEASLNDSKPVLSEVNGVPVNEAGVSVS</sequence>
<dbReference type="RefSeq" id="WP_169488344.1">
    <property type="nucleotide sequence ID" value="NZ_JABBGJ010000031.1"/>
</dbReference>
<evidence type="ECO:0000313" key="2">
    <source>
        <dbReference type="Proteomes" id="UP000544134"/>
    </source>
</evidence>
<dbReference type="EMBL" id="JABBGJ010000031">
    <property type="protein sequence ID" value="NMM01509.1"/>
    <property type="molecule type" value="Genomic_DNA"/>
</dbReference>
<accession>A0A848IMU5</accession>
<protein>
    <submittedName>
        <fullName evidence="1">Uncharacterized protein</fullName>
    </submittedName>
</protein>
<keyword evidence="2" id="KW-1185">Reference proteome</keyword>
<gene>
    <name evidence="1" type="ORF">HHL24_26670</name>
</gene>
<organism evidence="1 2">
    <name type="scientific">Paraburkholderia polaris</name>
    <dbReference type="NCBI Taxonomy" id="2728848"/>
    <lineage>
        <taxon>Bacteria</taxon>
        <taxon>Pseudomonadati</taxon>
        <taxon>Pseudomonadota</taxon>
        <taxon>Betaproteobacteria</taxon>
        <taxon>Burkholderiales</taxon>
        <taxon>Burkholderiaceae</taxon>
        <taxon>Paraburkholderia</taxon>
    </lineage>
</organism>
<evidence type="ECO:0000313" key="1">
    <source>
        <dbReference type="EMBL" id="NMM01509.1"/>
    </source>
</evidence>
<name>A0A848IMU5_9BURK</name>
<comment type="caution">
    <text evidence="1">The sequence shown here is derived from an EMBL/GenBank/DDBJ whole genome shotgun (WGS) entry which is preliminary data.</text>
</comment>